<protein>
    <submittedName>
        <fullName evidence="2">Unnamed protein product</fullName>
    </submittedName>
</protein>
<dbReference type="GO" id="GO:0006298">
    <property type="term" value="P:mismatch repair"/>
    <property type="evidence" value="ECO:0007669"/>
    <property type="project" value="InterPro"/>
</dbReference>
<proteinExistence type="inferred from homology"/>
<reference evidence="2" key="1">
    <citation type="submission" date="2023-04" db="EMBL/GenBank/DDBJ databases">
        <title>Ambrosiozyma monospora NBRC 1965.</title>
        <authorList>
            <person name="Ichikawa N."/>
            <person name="Sato H."/>
            <person name="Tonouchi N."/>
        </authorList>
    </citation>
    <scope>NUCLEOTIDE SEQUENCE</scope>
    <source>
        <strain evidence="2">NBRC 1965</strain>
    </source>
</reference>
<dbReference type="Pfam" id="PF13589">
    <property type="entry name" value="HATPase_c_3"/>
    <property type="match status" value="1"/>
</dbReference>
<dbReference type="GO" id="GO:0032389">
    <property type="term" value="C:MutLalpha complex"/>
    <property type="evidence" value="ECO:0007669"/>
    <property type="project" value="TreeGrafter"/>
</dbReference>
<dbReference type="GO" id="GO:0030983">
    <property type="term" value="F:mismatched DNA binding"/>
    <property type="evidence" value="ECO:0007669"/>
    <property type="project" value="InterPro"/>
</dbReference>
<dbReference type="AlphaFoldDB" id="A0A9W6T9I2"/>
<dbReference type="CDD" id="cd16926">
    <property type="entry name" value="HATPase_MutL-MLH-PMS-like"/>
    <property type="match status" value="1"/>
</dbReference>
<dbReference type="OrthoDB" id="10263226at2759"/>
<dbReference type="SUPFAM" id="SSF55874">
    <property type="entry name" value="ATPase domain of HSP90 chaperone/DNA topoisomerase II/histidine kinase"/>
    <property type="match status" value="1"/>
</dbReference>
<evidence type="ECO:0000256" key="1">
    <source>
        <dbReference type="ARBA" id="ARBA00006082"/>
    </source>
</evidence>
<dbReference type="PANTHER" id="PTHR10073:SF12">
    <property type="entry name" value="DNA MISMATCH REPAIR PROTEIN MLH1"/>
    <property type="match status" value="1"/>
</dbReference>
<dbReference type="GO" id="GO:0005524">
    <property type="term" value="F:ATP binding"/>
    <property type="evidence" value="ECO:0007669"/>
    <property type="project" value="InterPro"/>
</dbReference>
<dbReference type="EMBL" id="BSXU01012914">
    <property type="protein sequence ID" value="GME78270.1"/>
    <property type="molecule type" value="Genomic_DNA"/>
</dbReference>
<dbReference type="NCBIfam" id="TIGR00585">
    <property type="entry name" value="mutl"/>
    <property type="match status" value="1"/>
</dbReference>
<dbReference type="GO" id="GO:0140664">
    <property type="term" value="F:ATP-dependent DNA damage sensor activity"/>
    <property type="evidence" value="ECO:0007669"/>
    <property type="project" value="InterPro"/>
</dbReference>
<name>A0A9W6T9I2_AMBMO</name>
<dbReference type="Proteomes" id="UP001165063">
    <property type="component" value="Unassembled WGS sequence"/>
</dbReference>
<dbReference type="InterPro" id="IPR038973">
    <property type="entry name" value="MutL/Mlh/Pms-like"/>
</dbReference>
<gene>
    <name evidence="2" type="ORF">Amon01_000977600</name>
</gene>
<dbReference type="InterPro" id="IPR002099">
    <property type="entry name" value="MutL/Mlh/PMS"/>
</dbReference>
<keyword evidence="3" id="KW-1185">Reference proteome</keyword>
<organism evidence="2 3">
    <name type="scientific">Ambrosiozyma monospora</name>
    <name type="common">Yeast</name>
    <name type="synonym">Endomycopsis monosporus</name>
    <dbReference type="NCBI Taxonomy" id="43982"/>
    <lineage>
        <taxon>Eukaryota</taxon>
        <taxon>Fungi</taxon>
        <taxon>Dikarya</taxon>
        <taxon>Ascomycota</taxon>
        <taxon>Saccharomycotina</taxon>
        <taxon>Pichiomycetes</taxon>
        <taxon>Pichiales</taxon>
        <taxon>Pichiaceae</taxon>
        <taxon>Ambrosiozyma</taxon>
    </lineage>
</organism>
<dbReference type="PANTHER" id="PTHR10073">
    <property type="entry name" value="DNA MISMATCH REPAIR PROTEIN MLH, PMS, MUTL"/>
    <property type="match status" value="1"/>
</dbReference>
<dbReference type="InterPro" id="IPR014762">
    <property type="entry name" value="DNA_mismatch_repair_CS"/>
</dbReference>
<dbReference type="PROSITE" id="PS00058">
    <property type="entry name" value="DNA_MISMATCH_REPAIR_1"/>
    <property type="match status" value="1"/>
</dbReference>
<sequence length="252" mass="27587">MTEANPESQKVRIRPLDKSVVNKIAAGEIIIAPANAIKELLENSIDAGSTTIDITIKDGGLKQITITDNGSGINKDDLPILCERFTTSKLSKFEDLQSIATYGFRGEALASISQISHLTVITKTKNETTAWKAQFTDGMLNKSGAKPVAGKNGTSLIIEDLFYNVKSRLRALRSGNEEYLKIVDVVNRYSVHSKNVGFTIKKAGSNSNDLIIRPNLNTKDRIKVIYGSSVANDLVDLSLQANLDNTTYLFHQ</sequence>
<accession>A0A9W6T9I2</accession>
<evidence type="ECO:0000313" key="2">
    <source>
        <dbReference type="EMBL" id="GME78270.1"/>
    </source>
</evidence>
<comment type="similarity">
    <text evidence="1">Belongs to the DNA mismatch repair MutL/HexB family.</text>
</comment>
<dbReference type="InterPro" id="IPR036890">
    <property type="entry name" value="HATPase_C_sf"/>
</dbReference>
<comment type="caution">
    <text evidence="2">The sequence shown here is derived from an EMBL/GenBank/DDBJ whole genome shotgun (WGS) entry which is preliminary data.</text>
</comment>
<dbReference type="GO" id="GO:0016887">
    <property type="term" value="F:ATP hydrolysis activity"/>
    <property type="evidence" value="ECO:0007669"/>
    <property type="project" value="InterPro"/>
</dbReference>
<dbReference type="Gene3D" id="3.30.565.10">
    <property type="entry name" value="Histidine kinase-like ATPase, C-terminal domain"/>
    <property type="match status" value="1"/>
</dbReference>
<dbReference type="FunFam" id="3.30.565.10:FF:000079">
    <property type="entry name" value="DNA mismatch repair protein MLH"/>
    <property type="match status" value="1"/>
</dbReference>
<evidence type="ECO:0000313" key="3">
    <source>
        <dbReference type="Proteomes" id="UP001165063"/>
    </source>
</evidence>